<dbReference type="OrthoDB" id="9803232at2"/>
<dbReference type="Proteomes" id="UP000184016">
    <property type="component" value="Unassembled WGS sequence"/>
</dbReference>
<evidence type="ECO:0000313" key="3">
    <source>
        <dbReference type="Proteomes" id="UP000184016"/>
    </source>
</evidence>
<evidence type="ECO:0000256" key="1">
    <source>
        <dbReference type="SAM" id="Phobius"/>
    </source>
</evidence>
<keyword evidence="1" id="KW-0472">Membrane</keyword>
<proteinExistence type="predicted"/>
<accession>A0A1M6TR79</accession>
<dbReference type="AlphaFoldDB" id="A0A1M6TR79"/>
<dbReference type="EMBL" id="FRAF01000017">
    <property type="protein sequence ID" value="SHK59446.1"/>
    <property type="molecule type" value="Genomic_DNA"/>
</dbReference>
<keyword evidence="1" id="KW-0812">Transmembrane</keyword>
<reference evidence="3" key="1">
    <citation type="submission" date="2016-11" db="EMBL/GenBank/DDBJ databases">
        <authorList>
            <person name="Varghese N."/>
            <person name="Submissions S."/>
        </authorList>
    </citation>
    <scope>NUCLEOTIDE SEQUENCE [LARGE SCALE GENOMIC DNA]</scope>
    <source>
        <strain evidence="3">USBA-503</strain>
    </source>
</reference>
<gene>
    <name evidence="2" type="ORF">SAMN05443507_11751</name>
</gene>
<sequence length="125" mass="13597">MITAWIGSITLLGIAILYVLLAFGLPYGEFAMGGKYRIMPKRIRVACVVSVLIQIIGILDLLQSGNVISIGFPHGIEKGVCYLFAVYLLLNTVINFLSKSKKERLTMTPLSLLTAICFGLTAMNG</sequence>
<keyword evidence="3" id="KW-1185">Reference proteome</keyword>
<protein>
    <submittedName>
        <fullName evidence="2">Uncharacterized protein</fullName>
    </submittedName>
</protein>
<feature type="transmembrane region" description="Helical" evidence="1">
    <location>
        <begin position="6"/>
        <end position="25"/>
    </location>
</feature>
<organism evidence="2 3">
    <name type="scientific">Alicyclobacillus tolerans</name>
    <dbReference type="NCBI Taxonomy" id="90970"/>
    <lineage>
        <taxon>Bacteria</taxon>
        <taxon>Bacillati</taxon>
        <taxon>Bacillota</taxon>
        <taxon>Bacilli</taxon>
        <taxon>Bacillales</taxon>
        <taxon>Alicyclobacillaceae</taxon>
        <taxon>Alicyclobacillus</taxon>
    </lineage>
</organism>
<evidence type="ECO:0000313" key="2">
    <source>
        <dbReference type="EMBL" id="SHK59446.1"/>
    </source>
</evidence>
<feature type="transmembrane region" description="Helical" evidence="1">
    <location>
        <begin position="82"/>
        <end position="98"/>
    </location>
</feature>
<name>A0A1M6TR79_9BACL</name>
<dbReference type="RefSeq" id="WP_083574277.1">
    <property type="nucleotide sequence ID" value="NZ_FRAF01000017.1"/>
</dbReference>
<keyword evidence="1" id="KW-1133">Transmembrane helix</keyword>
<feature type="transmembrane region" description="Helical" evidence="1">
    <location>
        <begin position="45"/>
        <end position="62"/>
    </location>
</feature>